<evidence type="ECO:0000313" key="1">
    <source>
        <dbReference type="EMBL" id="PJG57362.1"/>
    </source>
</evidence>
<protein>
    <submittedName>
        <fullName evidence="1">Uncharacterized protein</fullName>
    </submittedName>
</protein>
<name>A0A2H9TZZ8_9GAMM</name>
<reference evidence="1 2" key="1">
    <citation type="submission" date="2017-11" db="EMBL/GenBank/DDBJ databases">
        <title>Draft genome sequence of environmental isolate Aeromonas cavernicola sp. nov. MDC 2508.</title>
        <authorList>
            <person name="Colston S.M."/>
            <person name="Navarro A."/>
            <person name="Martinez-Murcia A.J."/>
            <person name="Graf J."/>
        </authorList>
    </citation>
    <scope>NUCLEOTIDE SEQUENCE [LARGE SCALE GENOMIC DNA]</scope>
    <source>
        <strain evidence="1 2">MDC 2508</strain>
    </source>
</reference>
<sequence>MLGKSRTRGHSLRIKGKPFRSEMRKNFFTQRVVNLWNSLPKETVEATSVNKFKTRLDRFLHQNQNQNQTSIAKYVRTYMEFT</sequence>
<proteinExistence type="predicted"/>
<evidence type="ECO:0000313" key="2">
    <source>
        <dbReference type="Proteomes" id="UP000235861"/>
    </source>
</evidence>
<gene>
    <name evidence="1" type="ORF">CUC53_18430</name>
</gene>
<dbReference type="EMBL" id="PGGC01000263">
    <property type="protein sequence ID" value="PJG57362.1"/>
    <property type="molecule type" value="Genomic_DNA"/>
</dbReference>
<dbReference type="Proteomes" id="UP000235861">
    <property type="component" value="Unassembled WGS sequence"/>
</dbReference>
<feature type="non-terminal residue" evidence="1">
    <location>
        <position position="82"/>
    </location>
</feature>
<comment type="caution">
    <text evidence="1">The sequence shown here is derived from an EMBL/GenBank/DDBJ whole genome shotgun (WGS) entry which is preliminary data.</text>
</comment>
<organism evidence="1 2">
    <name type="scientific">Aeromonas cavernicola</name>
    <dbReference type="NCBI Taxonomy" id="1006623"/>
    <lineage>
        <taxon>Bacteria</taxon>
        <taxon>Pseudomonadati</taxon>
        <taxon>Pseudomonadota</taxon>
        <taxon>Gammaproteobacteria</taxon>
        <taxon>Aeromonadales</taxon>
        <taxon>Aeromonadaceae</taxon>
        <taxon>Aeromonas</taxon>
    </lineage>
</organism>
<keyword evidence="2" id="KW-1185">Reference proteome</keyword>
<accession>A0A2H9TZZ8</accession>
<dbReference type="AlphaFoldDB" id="A0A2H9TZZ8"/>